<evidence type="ECO:0000313" key="1">
    <source>
        <dbReference type="EMBL" id="PHZ13022.1"/>
    </source>
</evidence>
<sequence>MFYVRGKYFLSSFSDPTALDQIEEGDSASSLKEPLTPSIIIHCFITAVDILPTFLLVASFMSILAYLYSIFLLPLVTTLPVDPVVNISVPLDIGCPLLKPRSTSAQSVHDLRPDDIKIVAGLGDSVMAGFAAKGVQGQFLNIQNLYENRGVSFALGGDPNTITVPNILHYYSHSLYGASVGDHLISICFGNQICPKGQYREDIDILNAAQSGARSLNLDHELDYTMDVLQKAYDDNITKPTDWKLITIFIGSNDICHSCTEPTSLPVPFAANVQTAIERIRKSMSHVLVQIIGIMKVQDIVVATSNYTDYCRPIKGSNFIGHDHECECSHSEANRTIMNTLFPEYNAALLQAVNYYKQPPSDTFAVVYQPLLVDIMSFPIQAISNIDCFHPSTLAHSWFAKMLWRMMFLPPNEKNIMLKYDATAPIYCPNENDRIQTL</sequence>
<name>A0A2G4SWA8_RHIZD</name>
<dbReference type="GO" id="GO:0004620">
    <property type="term" value="F:phospholipase activity"/>
    <property type="evidence" value="ECO:0007669"/>
    <property type="project" value="InterPro"/>
</dbReference>
<evidence type="ECO:0008006" key="3">
    <source>
        <dbReference type="Google" id="ProtNLM"/>
    </source>
</evidence>
<dbReference type="InterPro" id="IPR036514">
    <property type="entry name" value="SGNH_hydro_sf"/>
</dbReference>
<gene>
    <name evidence="1" type="ORF">RHIMIDRAFT_127660</name>
</gene>
<dbReference type="EMBL" id="KZ303848">
    <property type="protein sequence ID" value="PHZ13022.1"/>
    <property type="molecule type" value="Genomic_DNA"/>
</dbReference>
<dbReference type="Proteomes" id="UP000242254">
    <property type="component" value="Unassembled WGS sequence"/>
</dbReference>
<organism evidence="1 2">
    <name type="scientific">Rhizopus microsporus ATCC 52813</name>
    <dbReference type="NCBI Taxonomy" id="1340429"/>
    <lineage>
        <taxon>Eukaryota</taxon>
        <taxon>Fungi</taxon>
        <taxon>Fungi incertae sedis</taxon>
        <taxon>Mucoromycota</taxon>
        <taxon>Mucoromycotina</taxon>
        <taxon>Mucoromycetes</taxon>
        <taxon>Mucorales</taxon>
        <taxon>Mucorineae</taxon>
        <taxon>Rhizopodaceae</taxon>
        <taxon>Rhizopus</taxon>
    </lineage>
</organism>
<dbReference type="InterPro" id="IPR001087">
    <property type="entry name" value="GDSL"/>
</dbReference>
<accession>A0A2G4SWA8</accession>
<dbReference type="Gene3D" id="3.40.50.1110">
    <property type="entry name" value="SGNH hydrolase"/>
    <property type="match status" value="1"/>
</dbReference>
<proteinExistence type="predicted"/>
<dbReference type="GeneID" id="35436484"/>
<dbReference type="GO" id="GO:0006644">
    <property type="term" value="P:phospholipid metabolic process"/>
    <property type="evidence" value="ECO:0007669"/>
    <property type="project" value="TreeGrafter"/>
</dbReference>
<dbReference type="InterPro" id="IPR038885">
    <property type="entry name" value="PLB1"/>
</dbReference>
<dbReference type="SUPFAM" id="SSF52266">
    <property type="entry name" value="SGNH hydrolase"/>
    <property type="match status" value="1"/>
</dbReference>
<dbReference type="Pfam" id="PF00657">
    <property type="entry name" value="Lipase_GDSL"/>
    <property type="match status" value="1"/>
</dbReference>
<reference evidence="1 2" key="1">
    <citation type="journal article" date="2016" name="Proc. Natl. Acad. Sci. U.S.A.">
        <title>Lipid metabolic changes in an early divergent fungus govern the establishment of a mutualistic symbiosis with endobacteria.</title>
        <authorList>
            <person name="Lastovetsky O.A."/>
            <person name="Gaspar M.L."/>
            <person name="Mondo S.J."/>
            <person name="LaButti K.M."/>
            <person name="Sandor L."/>
            <person name="Grigoriev I.V."/>
            <person name="Henry S.A."/>
            <person name="Pawlowska T.E."/>
        </authorList>
    </citation>
    <scope>NUCLEOTIDE SEQUENCE [LARGE SCALE GENOMIC DNA]</scope>
    <source>
        <strain evidence="1 2">ATCC 52813</strain>
    </source>
</reference>
<keyword evidence="2" id="KW-1185">Reference proteome</keyword>
<protein>
    <recommendedName>
        <fullName evidence="3">SGNH hydrolase</fullName>
    </recommendedName>
</protein>
<evidence type="ECO:0000313" key="2">
    <source>
        <dbReference type="Proteomes" id="UP000242254"/>
    </source>
</evidence>
<dbReference type="PANTHER" id="PTHR21325:SF31">
    <property type="entry name" value="GH22081P-RELATED"/>
    <property type="match status" value="1"/>
</dbReference>
<dbReference type="RefSeq" id="XP_023466730.1">
    <property type="nucleotide sequence ID" value="XM_023605494.1"/>
</dbReference>
<dbReference type="STRING" id="1340429.A0A2G4SWA8"/>
<dbReference type="AlphaFoldDB" id="A0A2G4SWA8"/>
<dbReference type="PANTHER" id="PTHR21325">
    <property type="entry name" value="PHOSPHOLIPASE B, PLB1"/>
    <property type="match status" value="1"/>
</dbReference>